<gene>
    <name evidence="1" type="ORF">UFOVP425_46</name>
</gene>
<accession>A0A6J5M5V1</accession>
<reference evidence="1" key="1">
    <citation type="submission" date="2020-04" db="EMBL/GenBank/DDBJ databases">
        <authorList>
            <person name="Chiriac C."/>
            <person name="Salcher M."/>
            <person name="Ghai R."/>
            <person name="Kavagutti S V."/>
        </authorList>
    </citation>
    <scope>NUCLEOTIDE SEQUENCE</scope>
</reference>
<protein>
    <submittedName>
        <fullName evidence="1">Uncharacterized protein</fullName>
    </submittedName>
</protein>
<sequence>MKKQYKPKEENVIKLNLYLKKIKNGNQKDK</sequence>
<proteinExistence type="predicted"/>
<organism evidence="1">
    <name type="scientific">uncultured Caudovirales phage</name>
    <dbReference type="NCBI Taxonomy" id="2100421"/>
    <lineage>
        <taxon>Viruses</taxon>
        <taxon>Duplodnaviria</taxon>
        <taxon>Heunggongvirae</taxon>
        <taxon>Uroviricota</taxon>
        <taxon>Caudoviricetes</taxon>
        <taxon>Peduoviridae</taxon>
        <taxon>Maltschvirus</taxon>
        <taxon>Maltschvirus maltsch</taxon>
    </lineage>
</organism>
<name>A0A6J5M5V1_9CAUD</name>
<dbReference type="EMBL" id="LR796399">
    <property type="protein sequence ID" value="CAB4142108.1"/>
    <property type="molecule type" value="Genomic_DNA"/>
</dbReference>
<evidence type="ECO:0000313" key="1">
    <source>
        <dbReference type="EMBL" id="CAB4142108.1"/>
    </source>
</evidence>